<dbReference type="FunFam" id="1.10.1030.10:FF:000002">
    <property type="entry name" value="Carbamoyl-phosphate synthase large chain"/>
    <property type="match status" value="1"/>
</dbReference>
<dbReference type="InterPro" id="IPR033937">
    <property type="entry name" value="MGS_CPS_CarB"/>
</dbReference>
<dbReference type="EC" id="6.3.5.5" evidence="19"/>
<dbReference type="FunFam" id="3.30.470.20:FF:000007">
    <property type="entry name" value="Carbamoyl-phosphate synthase large chain"/>
    <property type="match status" value="1"/>
</dbReference>
<dbReference type="HAMAP" id="MF_01210_B">
    <property type="entry name" value="CPSase_L_chain_B"/>
    <property type="match status" value="1"/>
</dbReference>
<keyword evidence="6 19" id="KW-0436">Ligase</keyword>
<feature type="binding site" evidence="19">
    <location>
        <position position="247"/>
    </location>
    <ligand>
        <name>ATP</name>
        <dbReference type="ChEBI" id="CHEBI:30616"/>
        <label>1</label>
    </ligand>
</feature>
<dbReference type="PANTHER" id="PTHR11405:SF53">
    <property type="entry name" value="CARBAMOYL-PHOSPHATE SYNTHASE [AMMONIA], MITOCHONDRIAL"/>
    <property type="match status" value="1"/>
</dbReference>
<dbReference type="RefSeq" id="WP_158381114.1">
    <property type="nucleotide sequence ID" value="NZ_VMTX01000002.1"/>
</dbReference>
<name>A0A558IY27_9CORY</name>
<dbReference type="NCBIfam" id="NF003671">
    <property type="entry name" value="PRK05294.1"/>
    <property type="match status" value="1"/>
</dbReference>
<dbReference type="UniPathway" id="UPA00068">
    <property type="reaction ID" value="UER00171"/>
</dbReference>
<feature type="binding site" evidence="19">
    <location>
        <position position="304"/>
    </location>
    <ligand>
        <name>ATP</name>
        <dbReference type="ChEBI" id="CHEBI:30616"/>
        <label>1</label>
    </ligand>
</feature>
<dbReference type="Pfam" id="PF25596">
    <property type="entry name" value="CPSase_L_D1"/>
    <property type="match status" value="2"/>
</dbReference>
<feature type="binding site" evidence="19">
    <location>
        <position position="859"/>
    </location>
    <ligand>
        <name>ATP</name>
        <dbReference type="ChEBI" id="CHEBI:30616"/>
        <label>2</label>
    </ligand>
</feature>
<comment type="cofactor">
    <cofactor evidence="19">
        <name>Mg(2+)</name>
        <dbReference type="ChEBI" id="CHEBI:18420"/>
    </cofactor>
    <cofactor evidence="19">
        <name>Mn(2+)</name>
        <dbReference type="ChEBI" id="CHEBI:29035"/>
    </cofactor>
    <text evidence="19">Binds 4 Mg(2+) or Mn(2+) ions per subunit.</text>
</comment>
<dbReference type="Gene3D" id="1.10.1030.10">
    <property type="entry name" value="Carbamoyl-phosphate synthetase, large subunit oligomerisation domain"/>
    <property type="match status" value="1"/>
</dbReference>
<feature type="binding site" evidence="19">
    <location>
        <position position="304"/>
    </location>
    <ligand>
        <name>Mg(2+)</name>
        <dbReference type="ChEBI" id="CHEBI:18420"/>
        <label>2</label>
    </ligand>
</feature>
<evidence type="ECO:0000259" key="21">
    <source>
        <dbReference type="PROSITE" id="PS51855"/>
    </source>
</evidence>
<feature type="binding site" evidence="19">
    <location>
        <position position="774"/>
    </location>
    <ligand>
        <name>ATP</name>
        <dbReference type="ChEBI" id="CHEBI:30616"/>
        <label>2</label>
    </ligand>
</feature>
<dbReference type="GO" id="GO:0004087">
    <property type="term" value="F:carbamoyl-phosphate synthase (ammonia) activity"/>
    <property type="evidence" value="ECO:0007669"/>
    <property type="project" value="UniProtKB-EC"/>
</dbReference>
<dbReference type="GO" id="GO:0044205">
    <property type="term" value="P:'de novo' UMP biosynthetic process"/>
    <property type="evidence" value="ECO:0007669"/>
    <property type="project" value="UniProtKB-UniRule"/>
</dbReference>
<feature type="region of interest" description="Allosteric domain" evidence="19">
    <location>
        <begin position="970"/>
        <end position="1113"/>
    </location>
</feature>
<feature type="binding site" evidence="19">
    <location>
        <position position="290"/>
    </location>
    <ligand>
        <name>Mn(2+)</name>
        <dbReference type="ChEBI" id="CHEBI:29035"/>
        <label>1</label>
    </ligand>
</feature>
<dbReference type="FunFam" id="3.30.470.20:FF:000014">
    <property type="entry name" value="Carbamoyl-phosphate synthase large chain"/>
    <property type="match status" value="1"/>
</dbReference>
<feature type="binding site" evidence="19">
    <location>
        <position position="306"/>
    </location>
    <ligand>
        <name>Mg(2+)</name>
        <dbReference type="ChEBI" id="CHEBI:18420"/>
        <label>2</label>
    </ligand>
</feature>
<feature type="binding site" evidence="19">
    <location>
        <position position="304"/>
    </location>
    <ligand>
        <name>Mn(2+)</name>
        <dbReference type="ChEBI" id="CHEBI:29035"/>
        <label>2</label>
    </ligand>
</feature>
<dbReference type="FunFam" id="3.40.50.20:FF:000001">
    <property type="entry name" value="Carbamoyl-phosphate synthase large chain"/>
    <property type="match status" value="1"/>
</dbReference>
<comment type="catalytic activity">
    <reaction evidence="16 19">
        <text>hydrogencarbonate + L-glutamine + 2 ATP + H2O = carbamoyl phosphate + L-glutamate + 2 ADP + phosphate + 2 H(+)</text>
        <dbReference type="Rhea" id="RHEA:18633"/>
        <dbReference type="ChEBI" id="CHEBI:15377"/>
        <dbReference type="ChEBI" id="CHEBI:15378"/>
        <dbReference type="ChEBI" id="CHEBI:17544"/>
        <dbReference type="ChEBI" id="CHEBI:29985"/>
        <dbReference type="ChEBI" id="CHEBI:30616"/>
        <dbReference type="ChEBI" id="CHEBI:43474"/>
        <dbReference type="ChEBI" id="CHEBI:58228"/>
        <dbReference type="ChEBI" id="CHEBI:58359"/>
        <dbReference type="ChEBI" id="CHEBI:456216"/>
        <dbReference type="EC" id="6.3.5.5"/>
    </reaction>
</comment>
<dbReference type="InterPro" id="IPR005480">
    <property type="entry name" value="CPSase_lsu_oligo"/>
</dbReference>
<dbReference type="Gene3D" id="3.40.50.1380">
    <property type="entry name" value="Methylglyoxal synthase-like domain"/>
    <property type="match status" value="1"/>
</dbReference>
<feature type="binding site" evidence="19">
    <location>
        <position position="134"/>
    </location>
    <ligand>
        <name>ATP</name>
        <dbReference type="ChEBI" id="CHEBI:30616"/>
        <label>1</label>
    </ligand>
</feature>
<feature type="binding site" evidence="19">
    <location>
        <position position="174"/>
    </location>
    <ligand>
        <name>ATP</name>
        <dbReference type="ChEBI" id="CHEBI:30616"/>
        <label>1</label>
    </ligand>
</feature>
<dbReference type="Pfam" id="PF02786">
    <property type="entry name" value="CPSase_L_D2"/>
    <property type="match status" value="2"/>
</dbReference>
<feature type="binding site" evidence="19">
    <location>
        <position position="248"/>
    </location>
    <ligand>
        <name>ATP</name>
        <dbReference type="ChEBI" id="CHEBI:30616"/>
        <label>1</label>
    </ligand>
</feature>
<dbReference type="Gene3D" id="3.30.470.20">
    <property type="entry name" value="ATP-grasp fold, B domain"/>
    <property type="match status" value="2"/>
</dbReference>
<feature type="binding site" evidence="19">
    <location>
        <position position="306"/>
    </location>
    <ligand>
        <name>Mn(2+)</name>
        <dbReference type="ChEBI" id="CHEBI:29035"/>
        <label>2</label>
    </ligand>
</feature>
<comment type="function">
    <text evidence="17 19">Large subunit of the glutamine-dependent carbamoyl phosphate synthetase (CPSase). CPSase catalyzes the formation of carbamoyl phosphate from the ammonia moiety of glutamine, carbonate, and phosphate donated by ATP, constituting the first step of 2 biosynthetic pathways, one leading to arginine and/or urea and the other to pyrimidine nucleotides. The large subunit (synthetase) binds the substrates ammonia (free or transferred from glutamine from the small subunit), hydrogencarbonate and ATP and carries out an ATP-coupled ligase reaction, activating hydrogencarbonate by forming carboxy phosphate which reacts with ammonia to form carbamoyl phosphate.</text>
</comment>
<dbReference type="GO" id="GO:0046872">
    <property type="term" value="F:metal ion binding"/>
    <property type="evidence" value="ECO:0007669"/>
    <property type="project" value="UniProtKB-KW"/>
</dbReference>
<keyword evidence="11 19" id="KW-0067">ATP-binding</keyword>
<evidence type="ECO:0000256" key="9">
    <source>
        <dbReference type="ARBA" id="ARBA00022737"/>
    </source>
</evidence>
<feature type="region of interest" description="Carboxyphosphate synthetic domain" evidence="19">
    <location>
        <begin position="1"/>
        <end position="407"/>
    </location>
</feature>
<keyword evidence="12" id="KW-0460">Magnesium</keyword>
<comment type="pathway">
    <text evidence="2 19">Pyrimidine metabolism; UMP biosynthesis via de novo pathway; (S)-dihydroorotate from bicarbonate: step 1/3.</text>
</comment>
<evidence type="ECO:0000256" key="14">
    <source>
        <dbReference type="ARBA" id="ARBA00023211"/>
    </source>
</evidence>
<gene>
    <name evidence="19 22" type="primary">carB</name>
    <name evidence="22" type="ORF">FQN05_02110</name>
</gene>
<dbReference type="Proteomes" id="UP000320648">
    <property type="component" value="Unassembled WGS sequence"/>
</dbReference>
<evidence type="ECO:0000256" key="13">
    <source>
        <dbReference type="ARBA" id="ARBA00022975"/>
    </source>
</evidence>
<feature type="binding site" evidence="19">
    <location>
        <position position="290"/>
    </location>
    <ligand>
        <name>ATP</name>
        <dbReference type="ChEBI" id="CHEBI:30616"/>
        <label>1</label>
    </ligand>
</feature>
<dbReference type="EC" id="6.3.4.16" evidence="19"/>
<dbReference type="InterPro" id="IPR058047">
    <property type="entry name" value="CPSase_preATP-grasp"/>
</dbReference>
<dbReference type="SUPFAM" id="SSF52440">
    <property type="entry name" value="PreATP-grasp domain"/>
    <property type="match status" value="2"/>
</dbReference>
<feature type="binding site" evidence="19">
    <location>
        <position position="733"/>
    </location>
    <ligand>
        <name>ATP</name>
        <dbReference type="ChEBI" id="CHEBI:30616"/>
        <label>2</label>
    </ligand>
</feature>
<evidence type="ECO:0000256" key="19">
    <source>
        <dbReference type="HAMAP-Rule" id="MF_01210"/>
    </source>
</evidence>
<keyword evidence="5 19" id="KW-0055">Arginine biosynthesis</keyword>
<evidence type="ECO:0000256" key="4">
    <source>
        <dbReference type="ARBA" id="ARBA00009799"/>
    </source>
</evidence>
<feature type="binding site" evidence="19">
    <location>
        <position position="805"/>
    </location>
    <ligand>
        <name>ATP</name>
        <dbReference type="ChEBI" id="CHEBI:30616"/>
        <label>2</label>
    </ligand>
</feature>
<feature type="binding site" evidence="19">
    <location>
        <position position="804"/>
    </location>
    <ligand>
        <name>ATP</name>
        <dbReference type="ChEBI" id="CHEBI:30616"/>
        <label>2</label>
    </ligand>
</feature>
<evidence type="ECO:0000256" key="10">
    <source>
        <dbReference type="ARBA" id="ARBA00022741"/>
    </source>
</evidence>
<dbReference type="FunFam" id="3.30.1490.20:FF:000001">
    <property type="entry name" value="Carbamoyl-phosphate synthase large chain"/>
    <property type="match status" value="1"/>
</dbReference>
<feature type="binding site" evidence="19">
    <location>
        <position position="215"/>
    </location>
    <ligand>
        <name>ATP</name>
        <dbReference type="ChEBI" id="CHEBI:30616"/>
        <label>1</label>
    </ligand>
</feature>
<comment type="caution">
    <text evidence="22">The sequence shown here is derived from an EMBL/GenBank/DDBJ whole genome shotgun (WGS) entry which is preliminary data.</text>
</comment>
<dbReference type="PROSITE" id="PS00866">
    <property type="entry name" value="CPSASE_1"/>
    <property type="match status" value="1"/>
</dbReference>
<protein>
    <recommendedName>
        <fullName evidence="19">Carbamoyl phosphate synthase large chain</fullName>
        <ecNumber evidence="19">6.3.4.16</ecNumber>
        <ecNumber evidence="19">6.3.5.5</ecNumber>
    </recommendedName>
    <alternativeName>
        <fullName evidence="19">Carbamoyl phosphate synthetase ammonia chain</fullName>
    </alternativeName>
</protein>
<dbReference type="GO" id="GO:0004088">
    <property type="term" value="F:carbamoyl-phosphate synthase (glutamine-hydrolyzing) activity"/>
    <property type="evidence" value="ECO:0007669"/>
    <property type="project" value="UniProtKB-UniRule"/>
</dbReference>
<sequence>MPKRNDINHVLVIGSGPIVIGQACEFDYSGTQACRVLKEEGLRVTLVNSNPATIMTDPEFADHTYVEPIEPEFIEKIFQKEKEEGNPIDAVLATLGGQTALNAAVQLDRLGILKKYDIELIGADIDAIERGEDRQKFKDIVASIGGESARSRVCHTMEEVHETVAELGLPVVVRPSFTMGGLGSGLAFNEEDLERIAGGGLAASPEANVLIEESILGWKEFELELMRDGDDNVVVIASIENVDALGVHTGDSVTVAPALTLTDREYQKMRDQGIAIIREVGVDTGGCNIQFAVNPDDGRIITIEMNPRVSRSSALASKATGFPIAKLAAKLAIGYTLDEVRNDITGVTPAAFEPTLDYVIVKAPRFAFEKFPGADDTLTTTMKSVGEAMGIGRNYISGLNKVMRSLEGKPSGFWTKPDEYFAGERATDVEAVLKDLERPTEGRIYDVELALRLGATIEQLHEHSHIDPWFLAELEALVEFREELVGAPVLDAELLRRAKVFGLSDAQIAALRPEFAGEDGVRSLRWSLGIRPVYKTVDTCAGEFEAQTPYHYSAYEMDPNAESEVRESSEKTKGKVIILGSGPNRIGQGIEFDYSCVHAALELSREGYETVMVNCNPETVSTDYDTADRLYFEPLTFEDVMEVYHAEAACGEVAGVIVQLGGQTPLGLAERLTAAGVPVVGTSAAAIDLAEDRGEFGKVLAEAELPAPAFGTATSFEEARHVAAKIGYPVLVRPSYVLGGRGMEIVYDEDSLRDYIERATEITSDHPVLVDRFLDNAIEIDVDALCDGEEVYLGGVMEHIEEAGIHSGDSSCALPPMTLGPEDIEKVRESTRRLAHGIGVKGLMNVQYALKDDTLYVIEANPRASRTVPFVSKATGVPLAKAAARVMLGASIAELREEGIIPSTYDGGSLPLEHPIAVKEAVLPFNRFRRPDGQLLDTLLSPEMKSTGEVMGLADNFGAAYAKGEMAAFGELPTEGTVFVSVANRDKRTLIFPIQRLAYMGYTIVATAGTAQMLRRNGVECEVARKVSEATEGEESIVDQILAGKVDLILNTPAGSAGARHDGYDIRAAAVSVGIPLVTTVQGVTAAVQGIEALRRGDLKVRALQELEHDPAN</sequence>
<keyword evidence="10 19" id="KW-0547">Nucleotide-binding</keyword>
<dbReference type="InterPro" id="IPR011761">
    <property type="entry name" value="ATP-grasp"/>
</dbReference>
<dbReference type="InterPro" id="IPR006275">
    <property type="entry name" value="CPSase_lsu"/>
</dbReference>
<feature type="binding site" evidence="19">
    <location>
        <position position="180"/>
    </location>
    <ligand>
        <name>ATP</name>
        <dbReference type="ChEBI" id="CHEBI:30616"/>
        <label>1</label>
    </ligand>
</feature>
<feature type="binding site" evidence="19">
    <location>
        <position position="859"/>
    </location>
    <ligand>
        <name>Mg(2+)</name>
        <dbReference type="ChEBI" id="CHEBI:18420"/>
        <label>4</label>
    </ligand>
</feature>
<feature type="binding site" evidence="19">
    <location>
        <position position="246"/>
    </location>
    <ligand>
        <name>ATP</name>
        <dbReference type="ChEBI" id="CHEBI:30616"/>
        <label>1</label>
    </ligand>
</feature>
<dbReference type="UniPathway" id="UPA00070">
    <property type="reaction ID" value="UER00115"/>
</dbReference>
<dbReference type="AlphaFoldDB" id="A0A558IY27"/>
<dbReference type="GO" id="GO:0006541">
    <property type="term" value="P:glutamine metabolic process"/>
    <property type="evidence" value="ECO:0007669"/>
    <property type="project" value="TreeGrafter"/>
</dbReference>
<dbReference type="NCBIfam" id="NF009455">
    <property type="entry name" value="PRK12815.1"/>
    <property type="match status" value="1"/>
</dbReference>
<feature type="binding site" evidence="19">
    <location>
        <position position="304"/>
    </location>
    <ligand>
        <name>Mn(2+)</name>
        <dbReference type="ChEBI" id="CHEBI:29035"/>
        <label>1</label>
    </ligand>
</feature>
<evidence type="ECO:0000256" key="16">
    <source>
        <dbReference type="ARBA" id="ARBA00048816"/>
    </source>
</evidence>
<comment type="subunit">
    <text evidence="18 19">Composed of two chains; the small (or glutamine) chain promotes the hydrolysis of glutamine to ammonia, which is used by the large (or ammonia) chain to synthesize carbamoyl phosphate. Tetramer of heterodimers (alpha,beta)4.</text>
</comment>
<dbReference type="InterPro" id="IPR036914">
    <property type="entry name" value="MGS-like_dom_sf"/>
</dbReference>
<dbReference type="PROSITE" id="PS50975">
    <property type="entry name" value="ATP_GRASP"/>
    <property type="match status" value="2"/>
</dbReference>
<keyword evidence="13 19" id="KW-0665">Pyrimidine biosynthesis</keyword>
<dbReference type="PROSITE" id="PS51855">
    <property type="entry name" value="MGS"/>
    <property type="match status" value="1"/>
</dbReference>
<feature type="binding site" evidence="19">
    <location>
        <position position="847"/>
    </location>
    <ligand>
        <name>ATP</name>
        <dbReference type="ChEBI" id="CHEBI:30616"/>
        <label>2</label>
    </ligand>
</feature>
<comment type="pathway">
    <text evidence="3 19">Amino-acid biosynthesis; L-arginine biosynthesis; carbamoyl phosphate from bicarbonate: step 1/1.</text>
</comment>
<feature type="binding site" evidence="19">
    <location>
        <position position="859"/>
    </location>
    <ligand>
        <name>Mn(2+)</name>
        <dbReference type="ChEBI" id="CHEBI:29035"/>
        <label>4</label>
    </ligand>
</feature>
<comment type="catalytic activity">
    <reaction evidence="15 19">
        <text>hydrogencarbonate + NH4(+) + 2 ATP = carbamoyl phosphate + 2 ADP + phosphate + 2 H(+)</text>
        <dbReference type="Rhea" id="RHEA:18029"/>
        <dbReference type="ChEBI" id="CHEBI:15378"/>
        <dbReference type="ChEBI" id="CHEBI:17544"/>
        <dbReference type="ChEBI" id="CHEBI:28938"/>
        <dbReference type="ChEBI" id="CHEBI:30616"/>
        <dbReference type="ChEBI" id="CHEBI:43474"/>
        <dbReference type="ChEBI" id="CHEBI:58228"/>
        <dbReference type="ChEBI" id="CHEBI:456216"/>
        <dbReference type="EC" id="6.3.4.16"/>
    </reaction>
</comment>
<evidence type="ECO:0000256" key="1">
    <source>
        <dbReference type="ARBA" id="ARBA00001936"/>
    </source>
</evidence>
<dbReference type="InterPro" id="IPR005479">
    <property type="entry name" value="CPAse_ATP-bd"/>
</dbReference>
<feature type="binding site" evidence="19">
    <location>
        <position position="772"/>
    </location>
    <ligand>
        <name>ATP</name>
        <dbReference type="ChEBI" id="CHEBI:30616"/>
        <label>2</label>
    </ligand>
</feature>
<dbReference type="NCBIfam" id="TIGR01369">
    <property type="entry name" value="CPSaseII_lrg"/>
    <property type="match status" value="1"/>
</dbReference>
<comment type="domain">
    <text evidence="19">The large subunit is composed of 2 ATP-grasp domains that are involved in binding the 2 ATP molecules needed for carbamoyl phosphate synthesis. The N-terminal ATP-grasp domain (referred to as the carboxyphosphate synthetic component) catalyzes the ATP-dependent phosphorylation of hydrogencarbonate to carboxyphosphate and the subsequent nucleophilic attack by ammonia to form a carbamate intermediate. The C-terminal ATP-grasp domain (referred to as the carbamoyl phosphate synthetic component) then catalyzes the phosphorylation of carbamate with the second ATP to form the end product carbamoyl phosphate. The reactive and unstable enzyme intermediates are sequentially channeled from one active site to the next through the interior of the protein over a distance of at least 96 A.</text>
</comment>
<dbReference type="CDD" id="cd01424">
    <property type="entry name" value="MGS_CPS_II"/>
    <property type="match status" value="1"/>
</dbReference>
<feature type="binding site" evidence="19">
    <location>
        <position position="806"/>
    </location>
    <ligand>
        <name>ATP</name>
        <dbReference type="ChEBI" id="CHEBI:30616"/>
        <label>2</label>
    </ligand>
</feature>
<feature type="domain" description="ATP-grasp" evidence="20">
    <location>
        <begin position="138"/>
        <end position="333"/>
    </location>
</feature>
<organism evidence="22 23">
    <name type="scientific">Corynebacterium aurimucosum</name>
    <dbReference type="NCBI Taxonomy" id="169292"/>
    <lineage>
        <taxon>Bacteria</taxon>
        <taxon>Bacillati</taxon>
        <taxon>Actinomycetota</taxon>
        <taxon>Actinomycetes</taxon>
        <taxon>Mycobacteriales</taxon>
        <taxon>Corynebacteriaceae</taxon>
        <taxon>Corynebacterium</taxon>
    </lineage>
</organism>
<feature type="binding site" evidence="19">
    <location>
        <position position="847"/>
    </location>
    <ligand>
        <name>Mn(2+)</name>
        <dbReference type="ChEBI" id="CHEBI:29035"/>
        <label>3</label>
    </ligand>
</feature>
<feature type="binding site" evidence="19">
    <location>
        <position position="861"/>
    </location>
    <ligand>
        <name>Mn(2+)</name>
        <dbReference type="ChEBI" id="CHEBI:29035"/>
        <label>4</label>
    </ligand>
</feature>
<evidence type="ECO:0000256" key="6">
    <source>
        <dbReference type="ARBA" id="ARBA00022598"/>
    </source>
</evidence>
<feature type="binding site" evidence="19">
    <location>
        <position position="779"/>
    </location>
    <ligand>
        <name>ATP</name>
        <dbReference type="ChEBI" id="CHEBI:30616"/>
        <label>2</label>
    </ligand>
</feature>
<dbReference type="GO" id="GO:0006526">
    <property type="term" value="P:L-arginine biosynthetic process"/>
    <property type="evidence" value="ECO:0007669"/>
    <property type="project" value="UniProtKB-UniRule"/>
</dbReference>
<keyword evidence="14" id="KW-0464">Manganese</keyword>
<dbReference type="SMART" id="SM00851">
    <property type="entry name" value="MGS"/>
    <property type="match status" value="1"/>
</dbReference>
<dbReference type="SUPFAM" id="SSF48108">
    <property type="entry name" value="Carbamoyl phosphate synthetase, large subunit connection domain"/>
    <property type="match status" value="1"/>
</dbReference>
<comment type="cofactor">
    <cofactor evidence="1">
        <name>Mn(2+)</name>
        <dbReference type="ChEBI" id="CHEBI:29035"/>
    </cofactor>
</comment>
<dbReference type="FunFam" id="3.40.50.20:FF:000002">
    <property type="entry name" value="Carbamoyl-phosphate synthase large chain"/>
    <property type="match status" value="1"/>
</dbReference>
<dbReference type="InterPro" id="IPR036897">
    <property type="entry name" value="CarbamoylP_synth_lsu_oligo_sf"/>
</dbReference>
<feature type="binding site" evidence="19">
    <location>
        <position position="290"/>
    </location>
    <ligand>
        <name>Mg(2+)</name>
        <dbReference type="ChEBI" id="CHEBI:18420"/>
        <label>1</label>
    </ligand>
</feature>
<dbReference type="Gene3D" id="3.30.1490.20">
    <property type="entry name" value="ATP-grasp fold, A domain"/>
    <property type="match status" value="1"/>
</dbReference>
<feature type="binding site" evidence="19">
    <location>
        <position position="213"/>
    </location>
    <ligand>
        <name>ATP</name>
        <dbReference type="ChEBI" id="CHEBI:30616"/>
        <label>1</label>
    </ligand>
</feature>
<evidence type="ECO:0000256" key="15">
    <source>
        <dbReference type="ARBA" id="ARBA00047359"/>
    </source>
</evidence>
<evidence type="ECO:0000256" key="18">
    <source>
        <dbReference type="ARBA" id="ARBA00062056"/>
    </source>
</evidence>
<proteinExistence type="inferred from homology"/>
<feature type="binding site" evidence="19">
    <location>
        <position position="807"/>
    </location>
    <ligand>
        <name>ATP</name>
        <dbReference type="ChEBI" id="CHEBI:30616"/>
        <label>2</label>
    </ligand>
</feature>
<evidence type="ECO:0000313" key="23">
    <source>
        <dbReference type="Proteomes" id="UP000320648"/>
    </source>
</evidence>
<dbReference type="InterPro" id="IPR013815">
    <property type="entry name" value="ATP_grasp_subdomain_1"/>
</dbReference>
<dbReference type="EMBL" id="VMTX01000002">
    <property type="protein sequence ID" value="TVU86273.1"/>
    <property type="molecule type" value="Genomic_DNA"/>
</dbReference>
<dbReference type="PROSITE" id="PS00867">
    <property type="entry name" value="CPSASE_2"/>
    <property type="match status" value="1"/>
</dbReference>
<dbReference type="SUPFAM" id="SSF56059">
    <property type="entry name" value="Glutathione synthetase ATP-binding domain-like"/>
    <property type="match status" value="2"/>
</dbReference>
<evidence type="ECO:0000256" key="12">
    <source>
        <dbReference type="ARBA" id="ARBA00022842"/>
    </source>
</evidence>
<dbReference type="InterPro" id="IPR016185">
    <property type="entry name" value="PreATP-grasp_dom_sf"/>
</dbReference>
<dbReference type="SUPFAM" id="SSF52335">
    <property type="entry name" value="Methylglyoxal synthase-like"/>
    <property type="match status" value="1"/>
</dbReference>
<evidence type="ECO:0000256" key="3">
    <source>
        <dbReference type="ARBA" id="ARBA00005077"/>
    </source>
</evidence>
<comment type="caution">
    <text evidence="19">Lacks conserved residue(s) required for the propagation of feature annotation.</text>
</comment>
<dbReference type="GO" id="GO:0005737">
    <property type="term" value="C:cytoplasm"/>
    <property type="evidence" value="ECO:0007669"/>
    <property type="project" value="TreeGrafter"/>
</dbReference>
<feature type="binding site" evidence="19">
    <location>
        <position position="847"/>
    </location>
    <ligand>
        <name>Mg(2+)</name>
        <dbReference type="ChEBI" id="CHEBI:18420"/>
        <label>3</label>
    </ligand>
</feature>
<feature type="domain" description="MGS-like" evidence="21">
    <location>
        <begin position="970"/>
        <end position="1113"/>
    </location>
</feature>
<evidence type="ECO:0000259" key="20">
    <source>
        <dbReference type="PROSITE" id="PS50975"/>
    </source>
</evidence>
<feature type="binding site" evidence="19">
    <location>
        <position position="220"/>
    </location>
    <ligand>
        <name>ATP</name>
        <dbReference type="ChEBI" id="CHEBI:30616"/>
        <label>1</label>
    </ligand>
</feature>
<accession>A0A558IY27</accession>
<feature type="binding site" evidence="19">
    <location>
        <position position="859"/>
    </location>
    <ligand>
        <name>Mg(2+)</name>
        <dbReference type="ChEBI" id="CHEBI:18420"/>
        <label>3</label>
    </ligand>
</feature>
<dbReference type="PANTHER" id="PTHR11405">
    <property type="entry name" value="CARBAMOYLTRANSFERASE FAMILY MEMBER"/>
    <property type="match status" value="1"/>
</dbReference>
<dbReference type="Gene3D" id="3.40.50.20">
    <property type="match status" value="2"/>
</dbReference>
<evidence type="ECO:0000313" key="22">
    <source>
        <dbReference type="EMBL" id="TVU86273.1"/>
    </source>
</evidence>
<feature type="binding site" evidence="19">
    <location>
        <position position="861"/>
    </location>
    <ligand>
        <name>Mg(2+)</name>
        <dbReference type="ChEBI" id="CHEBI:18420"/>
        <label>4</label>
    </ligand>
</feature>
<keyword evidence="8" id="KW-0479">Metal-binding</keyword>
<evidence type="ECO:0000256" key="17">
    <source>
        <dbReference type="ARBA" id="ARBA00057223"/>
    </source>
</evidence>
<dbReference type="PRINTS" id="PR00098">
    <property type="entry name" value="CPSASE"/>
</dbReference>
<dbReference type="GO" id="GO:0005524">
    <property type="term" value="F:ATP binding"/>
    <property type="evidence" value="ECO:0007669"/>
    <property type="project" value="UniProtKB-UniRule"/>
</dbReference>
<reference evidence="22 23" key="1">
    <citation type="submission" date="2019-07" db="EMBL/GenBank/DDBJ databases">
        <title>Draft genome of C. aurimucosum strain 15-4290.</title>
        <authorList>
            <person name="Pacheco L.G.C."/>
            <person name="Aguiar E.R.G.R."/>
            <person name="Navas J."/>
            <person name="Santos C.S."/>
            <person name="Rocha D.J.P.G."/>
        </authorList>
    </citation>
    <scope>NUCLEOTIDE SEQUENCE [LARGE SCALE GENOMIC DNA]</scope>
    <source>
        <strain evidence="22 23">15-4290</strain>
    </source>
</reference>
<evidence type="ECO:0000256" key="11">
    <source>
        <dbReference type="ARBA" id="ARBA00022840"/>
    </source>
</evidence>
<dbReference type="Pfam" id="PF02142">
    <property type="entry name" value="MGS"/>
    <property type="match status" value="1"/>
</dbReference>
<keyword evidence="7 19" id="KW-0028">Amino-acid biosynthesis</keyword>
<dbReference type="InterPro" id="IPR005483">
    <property type="entry name" value="CPSase_dom"/>
</dbReference>
<feature type="binding site" evidence="19">
    <location>
        <position position="859"/>
    </location>
    <ligand>
        <name>Mn(2+)</name>
        <dbReference type="ChEBI" id="CHEBI:29035"/>
        <label>3</label>
    </ligand>
</feature>
<evidence type="ECO:0000256" key="2">
    <source>
        <dbReference type="ARBA" id="ARBA00004812"/>
    </source>
</evidence>
<dbReference type="InterPro" id="IPR011607">
    <property type="entry name" value="MGS-like_dom"/>
</dbReference>
<evidence type="ECO:0000256" key="8">
    <source>
        <dbReference type="ARBA" id="ARBA00022723"/>
    </source>
</evidence>
<feature type="binding site" evidence="19">
    <location>
        <position position="181"/>
    </location>
    <ligand>
        <name>ATP</name>
        <dbReference type="ChEBI" id="CHEBI:30616"/>
        <label>1</label>
    </ligand>
</feature>
<dbReference type="Pfam" id="PF02787">
    <property type="entry name" value="CPSase_L_D3"/>
    <property type="match status" value="1"/>
</dbReference>
<comment type="similarity">
    <text evidence="4 19">Belongs to the CarB family.</text>
</comment>
<dbReference type="SMART" id="SM01096">
    <property type="entry name" value="CPSase_L_D3"/>
    <property type="match status" value="1"/>
</dbReference>
<feature type="domain" description="ATP-grasp" evidence="20">
    <location>
        <begin position="697"/>
        <end position="888"/>
    </location>
</feature>
<evidence type="ECO:0000256" key="7">
    <source>
        <dbReference type="ARBA" id="ARBA00022605"/>
    </source>
</evidence>
<evidence type="ECO:0000256" key="5">
    <source>
        <dbReference type="ARBA" id="ARBA00022571"/>
    </source>
</evidence>
<feature type="binding site" evidence="19">
    <location>
        <position position="304"/>
    </location>
    <ligand>
        <name>Mg(2+)</name>
        <dbReference type="ChEBI" id="CHEBI:18420"/>
        <label>1</label>
    </ligand>
</feature>
<keyword evidence="9 19" id="KW-0677">Repeat</keyword>
<dbReference type="PROSITE" id="PS51257">
    <property type="entry name" value="PROKAR_LIPOPROTEIN"/>
    <property type="match status" value="1"/>
</dbReference>